<feature type="transmembrane region" description="Helical" evidence="8">
    <location>
        <begin position="337"/>
        <end position="362"/>
    </location>
</feature>
<feature type="transmembrane region" description="Helical" evidence="8">
    <location>
        <begin position="260"/>
        <end position="285"/>
    </location>
</feature>
<feature type="transmembrane region" description="Helical" evidence="8">
    <location>
        <begin position="436"/>
        <end position="457"/>
    </location>
</feature>
<feature type="transmembrane region" description="Helical" evidence="8">
    <location>
        <begin position="212"/>
        <end position="233"/>
    </location>
</feature>
<comment type="similarity">
    <text evidence="8">Belongs to the binding-protein-dependent transport system permease family.</text>
</comment>
<evidence type="ECO:0000256" key="5">
    <source>
        <dbReference type="ARBA" id="ARBA00022692"/>
    </source>
</evidence>
<feature type="transmembrane region" description="Helical" evidence="8">
    <location>
        <begin position="382"/>
        <end position="404"/>
    </location>
</feature>
<evidence type="ECO:0000256" key="3">
    <source>
        <dbReference type="ARBA" id="ARBA00022475"/>
    </source>
</evidence>
<dbReference type="OrthoDB" id="5290262at2"/>
<evidence type="ECO:0000256" key="1">
    <source>
        <dbReference type="ARBA" id="ARBA00004429"/>
    </source>
</evidence>
<dbReference type="PROSITE" id="PS50928">
    <property type="entry name" value="ABC_TM1"/>
    <property type="match status" value="2"/>
</dbReference>
<evidence type="ECO:0000256" key="4">
    <source>
        <dbReference type="ARBA" id="ARBA00022519"/>
    </source>
</evidence>
<comment type="caution">
    <text evidence="10">The sequence shown here is derived from an EMBL/GenBank/DDBJ whole genome shotgun (WGS) entry which is preliminary data.</text>
</comment>
<dbReference type="GO" id="GO:0005886">
    <property type="term" value="C:plasma membrane"/>
    <property type="evidence" value="ECO:0007669"/>
    <property type="project" value="UniProtKB-SubCell"/>
</dbReference>
<dbReference type="GO" id="GO:0055085">
    <property type="term" value="P:transmembrane transport"/>
    <property type="evidence" value="ECO:0007669"/>
    <property type="project" value="InterPro"/>
</dbReference>
<dbReference type="Pfam" id="PF00528">
    <property type="entry name" value="BPD_transp_1"/>
    <property type="match status" value="1"/>
</dbReference>
<evidence type="ECO:0000313" key="11">
    <source>
        <dbReference type="Proteomes" id="UP000437748"/>
    </source>
</evidence>
<keyword evidence="3" id="KW-1003">Cell membrane</keyword>
<evidence type="ECO:0000256" key="2">
    <source>
        <dbReference type="ARBA" id="ARBA00022448"/>
    </source>
</evidence>
<keyword evidence="2 8" id="KW-0813">Transport</keyword>
<dbReference type="PANTHER" id="PTHR43357">
    <property type="entry name" value="INNER MEMBRANE ABC TRANSPORTER PERMEASE PROTEIN YDCV"/>
    <property type="match status" value="1"/>
</dbReference>
<evidence type="ECO:0000256" key="7">
    <source>
        <dbReference type="ARBA" id="ARBA00023136"/>
    </source>
</evidence>
<dbReference type="Gene3D" id="1.10.3720.10">
    <property type="entry name" value="MetI-like"/>
    <property type="match status" value="2"/>
</dbReference>
<evidence type="ECO:0000313" key="10">
    <source>
        <dbReference type="EMBL" id="KAB8037900.1"/>
    </source>
</evidence>
<feature type="transmembrane region" description="Helical" evidence="8">
    <location>
        <begin position="45"/>
        <end position="67"/>
    </location>
</feature>
<dbReference type="InterPro" id="IPR035906">
    <property type="entry name" value="MetI-like_sf"/>
</dbReference>
<keyword evidence="5 8" id="KW-0812">Transmembrane</keyword>
<dbReference type="RefSeq" id="WP_153420978.1">
    <property type="nucleotide sequence ID" value="NZ_WFLM01000004.1"/>
</dbReference>
<feature type="transmembrane region" description="Helical" evidence="8">
    <location>
        <begin position="112"/>
        <end position="130"/>
    </location>
</feature>
<proteinExistence type="inferred from homology"/>
<evidence type="ECO:0000256" key="8">
    <source>
        <dbReference type="RuleBase" id="RU363032"/>
    </source>
</evidence>
<feature type="transmembrane region" description="Helical" evidence="8">
    <location>
        <begin position="7"/>
        <end position="25"/>
    </location>
</feature>
<evidence type="ECO:0000256" key="6">
    <source>
        <dbReference type="ARBA" id="ARBA00022989"/>
    </source>
</evidence>
<dbReference type="Proteomes" id="UP000437748">
    <property type="component" value="Unassembled WGS sequence"/>
</dbReference>
<dbReference type="CDD" id="cd06261">
    <property type="entry name" value="TM_PBP2"/>
    <property type="match status" value="1"/>
</dbReference>
<protein>
    <submittedName>
        <fullName evidence="10">ABC transporter permease subunit</fullName>
    </submittedName>
</protein>
<keyword evidence="6 8" id="KW-1133">Transmembrane helix</keyword>
<keyword evidence="4" id="KW-0997">Cell inner membrane</keyword>
<evidence type="ECO:0000259" key="9">
    <source>
        <dbReference type="PROSITE" id="PS50928"/>
    </source>
</evidence>
<feature type="domain" description="ABC transmembrane type-1" evidence="9">
    <location>
        <begin position="301"/>
        <end position="508"/>
    </location>
</feature>
<comment type="subcellular location">
    <subcellularLocation>
        <location evidence="1">Cell inner membrane</location>
        <topology evidence="1">Multi-pass membrane protein</topology>
    </subcellularLocation>
    <subcellularLocation>
        <location evidence="8">Cell membrane</location>
        <topology evidence="8">Multi-pass membrane protein</topology>
    </subcellularLocation>
</comment>
<feature type="transmembrane region" description="Helical" evidence="8">
    <location>
        <begin position="493"/>
        <end position="511"/>
    </location>
</feature>
<reference evidence="10 11" key="1">
    <citation type="submission" date="2019-10" db="EMBL/GenBank/DDBJ databases">
        <title>New species of Slilvanegrellaceae.</title>
        <authorList>
            <person name="Pitt A."/>
            <person name="Hahn M.W."/>
        </authorList>
    </citation>
    <scope>NUCLEOTIDE SEQUENCE [LARGE SCALE GENOMIC DNA]</scope>
    <source>
        <strain evidence="10 11">SP-Ram-0.45-NSY-1</strain>
    </source>
</reference>
<keyword evidence="11" id="KW-1185">Reference proteome</keyword>
<feature type="transmembrane region" description="Helical" evidence="8">
    <location>
        <begin position="305"/>
        <end position="325"/>
    </location>
</feature>
<dbReference type="AlphaFoldDB" id="A0A6N6VR65"/>
<sequence length="517" mass="59390">MNKFLPIFLFLIIIFPLLSLFYHLFLPAQNIWAHLRSTVLNIYIFNTLFLSLSVMLCSAFIAVPLAWLTTKYNFLGKKFFEWALFLPFAIPSYLLAYIYYSIKENIFTINSYLAAIIILSLSLYPYVYLFSKQVFQEISPTLIYASKTLNQSELKTFWKVILPLSRPAIFSGMLLVCMETIGDFGTVDFFSIDTLATGIFRTWFGLGSITGAIQISFILFTFSITLVILESFFRKKMVFYQKQIPHSSYFEKNLNGVYKYLAFILCLAPILVSFILPLIIIFVNIYQLGMKSFDKEFFEIVFRSFKISSIGALLCIFIGMIFSILKKIHSKNKLINLNEIISFGYAIPGAIIAISVLTSFKILDNLIENTTLFLFHFEYKDLILSGTIFAVLYAYSIRFTSISFQSANASMNKISPSIEWASKTLGKSIFQTGYKIYLPLLKNSIFISFIIIFVDIIKELPATMVLRPFNYETISIKTYNLASDERLKEASPSALFIILLGIIPVILIYFYNQKKKK</sequence>
<dbReference type="InterPro" id="IPR000515">
    <property type="entry name" value="MetI-like"/>
</dbReference>
<dbReference type="PANTHER" id="PTHR43357:SF3">
    <property type="entry name" value="FE(3+)-TRANSPORT SYSTEM PERMEASE PROTEIN FBPB 2"/>
    <property type="match status" value="1"/>
</dbReference>
<organism evidence="10 11">
    <name type="scientific">Silvanigrella paludirubra</name>
    <dbReference type="NCBI Taxonomy" id="2499159"/>
    <lineage>
        <taxon>Bacteria</taxon>
        <taxon>Pseudomonadati</taxon>
        <taxon>Bdellovibrionota</taxon>
        <taxon>Oligoflexia</taxon>
        <taxon>Silvanigrellales</taxon>
        <taxon>Silvanigrellaceae</taxon>
        <taxon>Silvanigrella</taxon>
    </lineage>
</organism>
<gene>
    <name evidence="10" type="ORF">GCL60_12050</name>
</gene>
<dbReference type="SUPFAM" id="SSF161098">
    <property type="entry name" value="MetI-like"/>
    <property type="match status" value="2"/>
</dbReference>
<accession>A0A6N6VR65</accession>
<dbReference type="EMBL" id="WFLM01000004">
    <property type="protein sequence ID" value="KAB8037900.1"/>
    <property type="molecule type" value="Genomic_DNA"/>
</dbReference>
<feature type="domain" description="ABC transmembrane type-1" evidence="9">
    <location>
        <begin position="44"/>
        <end position="228"/>
    </location>
</feature>
<name>A0A6N6VR65_9BACT</name>
<feature type="transmembrane region" description="Helical" evidence="8">
    <location>
        <begin position="79"/>
        <end position="100"/>
    </location>
</feature>
<keyword evidence="7 8" id="KW-0472">Membrane</keyword>